<dbReference type="EMBL" id="LXMA01000038">
    <property type="protein sequence ID" value="OAT71965.1"/>
    <property type="molecule type" value="Genomic_DNA"/>
</dbReference>
<protein>
    <submittedName>
        <fullName evidence="2">Cytosolic protein</fullName>
    </submittedName>
</protein>
<sequence>MPVIRTDRWLDEWYDDPVRLCRRLVLYFPDASERDIYFHLMSYGMYRPSKNIKEIIEQMKQKNIWGRVEAVYEKRKKEWNGPDAPLFLFPADPHNRKLAREFNSKGGIAFHDKLFIFLLPHHTHKEIEALITHEYNHVCRLKQQKKENEDTTLLDAIILEGLAENAVCRYVGKEHQARWTTYYSDEQLCSFWKRYVSPYKSIVSKHPLYSRLLYGHGFYPTMLGYAVGDYIVRRCLEHGARLSELMNMDSEQMLQLASLEDDKQS</sequence>
<dbReference type="Proteomes" id="UP000078290">
    <property type="component" value="Unassembled WGS sequence"/>
</dbReference>
<evidence type="ECO:0000313" key="2">
    <source>
        <dbReference type="EMBL" id="OAT71965.1"/>
    </source>
</evidence>
<proteinExistence type="predicted"/>
<evidence type="ECO:0000259" key="1">
    <source>
        <dbReference type="Pfam" id="PF10026"/>
    </source>
</evidence>
<accession>A0A1B7KPC8</accession>
<evidence type="ECO:0000313" key="3">
    <source>
        <dbReference type="Proteomes" id="UP000078290"/>
    </source>
</evidence>
<comment type="caution">
    <text evidence="2">The sequence shown here is derived from an EMBL/GenBank/DDBJ whole genome shotgun (WGS) entry which is preliminary data.</text>
</comment>
<gene>
    <name evidence="2" type="ORF">A7K69_11195</name>
</gene>
<feature type="domain" description="DUF2268" evidence="1">
    <location>
        <begin position="64"/>
        <end position="254"/>
    </location>
</feature>
<name>A0A1B7KPC8_PARTM</name>
<dbReference type="InterPro" id="IPR018728">
    <property type="entry name" value="DUF2268"/>
</dbReference>
<dbReference type="Pfam" id="PF10026">
    <property type="entry name" value="DUF2268"/>
    <property type="match status" value="1"/>
</dbReference>
<dbReference type="RefSeq" id="WP_064552469.1">
    <property type="nucleotide sequence ID" value="NZ_LXMA01000038.1"/>
</dbReference>
<reference evidence="3" key="1">
    <citation type="submission" date="2016-05" db="EMBL/GenBank/DDBJ databases">
        <authorList>
            <person name="Wang W."/>
            <person name="Zhu L."/>
        </authorList>
    </citation>
    <scope>NUCLEOTIDE SEQUENCE [LARGE SCALE GENOMIC DNA]</scope>
    <source>
        <strain evidence="3">W-2</strain>
    </source>
</reference>
<organism evidence="2 3">
    <name type="scientific">Parageobacillus thermoglucosidasius</name>
    <name type="common">Geobacillus thermoglucosidasius</name>
    <dbReference type="NCBI Taxonomy" id="1426"/>
    <lineage>
        <taxon>Bacteria</taxon>
        <taxon>Bacillati</taxon>
        <taxon>Bacillota</taxon>
        <taxon>Bacilli</taxon>
        <taxon>Bacillales</taxon>
        <taxon>Anoxybacillaceae</taxon>
        <taxon>Parageobacillus</taxon>
    </lineage>
</organism>
<dbReference type="OrthoDB" id="2449457at2"/>
<dbReference type="AlphaFoldDB" id="A0A1B7KPC8"/>